<dbReference type="Proteomes" id="UP001160148">
    <property type="component" value="Unassembled WGS sequence"/>
</dbReference>
<feature type="domain" description="DDE-1" evidence="1">
    <location>
        <begin position="3"/>
        <end position="76"/>
    </location>
</feature>
<name>A0AAV0WSC5_9HEMI</name>
<reference evidence="2 3" key="1">
    <citation type="submission" date="2023-01" db="EMBL/GenBank/DDBJ databases">
        <authorList>
            <person name="Whitehead M."/>
        </authorList>
    </citation>
    <scope>NUCLEOTIDE SEQUENCE [LARGE SCALE GENOMIC DNA]</scope>
</reference>
<organism evidence="2 3">
    <name type="scientific">Macrosiphum euphorbiae</name>
    <name type="common">potato aphid</name>
    <dbReference type="NCBI Taxonomy" id="13131"/>
    <lineage>
        <taxon>Eukaryota</taxon>
        <taxon>Metazoa</taxon>
        <taxon>Ecdysozoa</taxon>
        <taxon>Arthropoda</taxon>
        <taxon>Hexapoda</taxon>
        <taxon>Insecta</taxon>
        <taxon>Pterygota</taxon>
        <taxon>Neoptera</taxon>
        <taxon>Paraneoptera</taxon>
        <taxon>Hemiptera</taxon>
        <taxon>Sternorrhyncha</taxon>
        <taxon>Aphidomorpha</taxon>
        <taxon>Aphidoidea</taxon>
        <taxon>Aphididae</taxon>
        <taxon>Macrosiphini</taxon>
        <taxon>Macrosiphum</taxon>
    </lineage>
</organism>
<dbReference type="GO" id="GO:0003676">
    <property type="term" value="F:nucleic acid binding"/>
    <property type="evidence" value="ECO:0007669"/>
    <property type="project" value="InterPro"/>
</dbReference>
<evidence type="ECO:0000313" key="2">
    <source>
        <dbReference type="EMBL" id="CAI6358618.1"/>
    </source>
</evidence>
<sequence length="328" mass="38145">MTRENHILFLTLPPHTSHKLQPLDQTVFGTYKTFYNQAVKEWMVENRRPITIYNIGGCITKAYGRAFSVQNITKGFQVTGICPLNEGIFGDDEFLPSYVTDRPYNTLMTQPKVQLKLDHNLARLMNLMKHIHIPQPTLINPRHNIGLVNSIVSPEDIRPFPKAPERKLNATRKGRKKGRTRILTDIPEKDEVELNKKPKTLTKPKINLVKKKCIRKKLKFVTIDENSEKDCENHKIMNDDDSDDIINEVEEMEKYQREDDYLLRTKIKQGDFILIKVKAKKRCLHYVAEIVDVVGSNYIINYFHKTSSNKFIDGKEDHDEVTDNEIAR</sequence>
<keyword evidence="3" id="KW-1185">Reference proteome</keyword>
<gene>
    <name evidence="2" type="ORF">MEUPH1_LOCUS14116</name>
</gene>
<protein>
    <recommendedName>
        <fullName evidence="1">DDE-1 domain-containing protein</fullName>
    </recommendedName>
</protein>
<dbReference type="EMBL" id="CARXXK010000002">
    <property type="protein sequence ID" value="CAI6358618.1"/>
    <property type="molecule type" value="Genomic_DNA"/>
</dbReference>
<evidence type="ECO:0000259" key="1">
    <source>
        <dbReference type="Pfam" id="PF03184"/>
    </source>
</evidence>
<dbReference type="Pfam" id="PF03184">
    <property type="entry name" value="DDE_1"/>
    <property type="match status" value="1"/>
</dbReference>
<accession>A0AAV0WSC5</accession>
<dbReference type="InterPro" id="IPR004875">
    <property type="entry name" value="DDE_SF_endonuclease_dom"/>
</dbReference>
<evidence type="ECO:0000313" key="3">
    <source>
        <dbReference type="Proteomes" id="UP001160148"/>
    </source>
</evidence>
<proteinExistence type="predicted"/>
<comment type="caution">
    <text evidence="2">The sequence shown here is derived from an EMBL/GenBank/DDBJ whole genome shotgun (WGS) entry which is preliminary data.</text>
</comment>
<dbReference type="AlphaFoldDB" id="A0AAV0WSC5"/>